<dbReference type="SUPFAM" id="SSF47473">
    <property type="entry name" value="EF-hand"/>
    <property type="match status" value="1"/>
</dbReference>
<protein>
    <submittedName>
        <fullName evidence="1">Phosphoinositide-specific phospholipase C, putative</fullName>
    </submittedName>
</protein>
<evidence type="ECO:0000313" key="1">
    <source>
        <dbReference type="EMBL" id="ABF95388.1"/>
    </source>
</evidence>
<organism evidence="1">
    <name type="scientific">Oryza sativa subsp. japonica</name>
    <name type="common">Rice</name>
    <dbReference type="NCBI Taxonomy" id="39947"/>
    <lineage>
        <taxon>Eukaryota</taxon>
        <taxon>Viridiplantae</taxon>
        <taxon>Streptophyta</taxon>
        <taxon>Embryophyta</taxon>
        <taxon>Tracheophyta</taxon>
        <taxon>Spermatophyta</taxon>
        <taxon>Magnoliopsida</taxon>
        <taxon>Liliopsida</taxon>
        <taxon>Poales</taxon>
        <taxon>Poaceae</taxon>
        <taxon>BOP clade</taxon>
        <taxon>Oryzoideae</taxon>
        <taxon>Oryzeae</taxon>
        <taxon>Oryzinae</taxon>
        <taxon>Oryza</taxon>
        <taxon>Oryza sativa</taxon>
    </lineage>
</organism>
<reference evidence="1" key="1">
    <citation type="journal article" date="2005" name="Genome Res.">
        <title>Sequence, annotation, and analysis of synteny between rice chromosome 3 and diverged grass species.</title>
        <authorList>
            <consortium name="Rice Chromosome 3 Sequencing Consortium"/>
            <person name="Buell C.R."/>
            <person name="Yuan Q."/>
            <person name="Ouyang S."/>
            <person name="Liu J."/>
            <person name="Zhu W."/>
            <person name="Wang A."/>
            <person name="Maiti R."/>
            <person name="Haas B."/>
            <person name="Wortman J."/>
            <person name="Pertea M."/>
            <person name="Jones K.M."/>
            <person name="Kim M."/>
            <person name="Overton L."/>
            <person name="Tsitrin T."/>
            <person name="Fadrosh D."/>
            <person name="Bera J."/>
            <person name="Weaver B."/>
            <person name="Jin S."/>
            <person name="Johri S."/>
            <person name="Reardon M."/>
            <person name="Webb K."/>
            <person name="Hill J."/>
            <person name="Moffat K."/>
            <person name="Tallon L."/>
            <person name="Van Aken S."/>
            <person name="Lewis M."/>
            <person name="Utterback T."/>
            <person name="Feldblyum T."/>
            <person name="Zismann V."/>
            <person name="Iobst S."/>
            <person name="Hsiao J."/>
            <person name="de Vazeille A.R."/>
            <person name="Salzberg S.L."/>
            <person name="White O."/>
            <person name="Fraser C."/>
            <person name="Yu Y."/>
            <person name="Kim H."/>
            <person name="Rambo T."/>
            <person name="Currie J."/>
            <person name="Collura K."/>
            <person name="Kernodle-Thompson S."/>
            <person name="Wei F."/>
            <person name="Kudrna K."/>
            <person name="Ammiraju J.S."/>
            <person name="Luo M."/>
            <person name="Goicoechea J.L."/>
            <person name="Wing R.A."/>
            <person name="Henry D."/>
            <person name="Oates R."/>
            <person name="Palmer M."/>
            <person name="Pries G."/>
            <person name="Saski C."/>
            <person name="Simmons J."/>
            <person name="Soderlund C."/>
            <person name="Nelson W."/>
            <person name="de la Bastide M."/>
            <person name="Spiegel L."/>
            <person name="Nascimento L."/>
            <person name="Huang E."/>
            <person name="Preston R."/>
            <person name="Zutavern T."/>
            <person name="Palmer L."/>
            <person name="O'Shaughnessy A."/>
            <person name="Dike S."/>
            <person name="McCombie W.R."/>
            <person name="Minx P."/>
            <person name="Cordum H."/>
            <person name="Wilson R."/>
            <person name="Jin W."/>
            <person name="Lee H.R."/>
            <person name="Jiang J."/>
            <person name="Jackson S."/>
        </authorList>
    </citation>
    <scope>NUCLEOTIDE SEQUENCE [LARGE SCALE GENOMIC DNA]</scope>
</reference>
<name>Q10MY6_ORYSJ</name>
<reference evidence="1" key="2">
    <citation type="submission" date="2006-06" db="EMBL/GenBank/DDBJ databases">
        <authorList>
            <person name="Buell R."/>
            <person name="Wing R.A."/>
            <person name="McCombie W.A."/>
            <person name="Ouyang S."/>
        </authorList>
    </citation>
    <scope>NUCLEOTIDE SEQUENCE</scope>
</reference>
<sequence>MGTYKCCIFFTRRFALSDASTPGDVRMLFTRHAGGAPYMGIDELRRYLAASGEAHVDADTAERIIDRVLQERSRTPRFGKPSLTIDDFQYFLFSEDLNPPICHSKEESFDAMEKLEV</sequence>
<gene>
    <name evidence="1" type="ordered locus">LOC_Os03g18000</name>
</gene>
<dbReference type="AlphaFoldDB" id="Q10MY6"/>
<dbReference type="InterPro" id="IPR011992">
    <property type="entry name" value="EF-hand-dom_pair"/>
</dbReference>
<dbReference type="Gene3D" id="1.10.238.10">
    <property type="entry name" value="EF-hand"/>
    <property type="match status" value="1"/>
</dbReference>
<accession>Q10MY6</accession>
<proteinExistence type="predicted"/>
<dbReference type="EMBL" id="DP000009">
    <property type="protein sequence ID" value="ABF95388.1"/>
    <property type="molecule type" value="Genomic_DNA"/>
</dbReference>